<comment type="caution">
    <text evidence="8">The sequence shown here is derived from an EMBL/GenBank/DDBJ whole genome shotgun (WGS) entry which is preliminary data.</text>
</comment>
<evidence type="ECO:0000256" key="1">
    <source>
        <dbReference type="ARBA" id="ARBA00004123"/>
    </source>
</evidence>
<feature type="compositionally biased region" description="Polar residues" evidence="6">
    <location>
        <begin position="108"/>
        <end position="128"/>
    </location>
</feature>
<keyword evidence="4" id="KW-0804">Transcription</keyword>
<proteinExistence type="predicted"/>
<dbReference type="Proteomes" id="UP000708148">
    <property type="component" value="Unassembled WGS sequence"/>
</dbReference>
<keyword evidence="3" id="KW-0238">DNA-binding</keyword>
<keyword evidence="9" id="KW-1185">Reference proteome</keyword>
<feature type="compositionally biased region" description="Low complexity" evidence="6">
    <location>
        <begin position="137"/>
        <end position="146"/>
    </location>
</feature>
<dbReference type="InterPro" id="IPR036955">
    <property type="entry name" value="AP2/ERF_dom_sf"/>
</dbReference>
<name>A0A8S1J4K1_9CHLO</name>
<dbReference type="GO" id="GO:0005634">
    <property type="term" value="C:nucleus"/>
    <property type="evidence" value="ECO:0007669"/>
    <property type="project" value="UniProtKB-SubCell"/>
</dbReference>
<sequence length="581" mass="63438">MAAFELLLRAAGVDGMIASRESHEDHGSPSAVDAPCKNSLTLNGLHTTTFLPLGRGSWTLANRKRSPNTGALEPGSPWTALRELASAASDKSLSMSEGNLGELKERSSSPQGAKLSCSTAPDSRSTETCQRHKFRRSNSGSRAASSPDMQHYTPGQGGDRRSDLQADTVLMPQSDSQQGLRNGYQQMPQWCRDFEAPHSQAGRLLRTESKPKYTSRILAGDELSSLVEIGNRLGIVTPTAEEQLAAPQLPKRLFGRYQSVYKGIRHRRSKNKKMLKWDVIFHAGGVLTKLGTYEDEALGARVWDLQALRVRGAFTWINFPHLRNFYLAELSKIGEKVQGSDEALACQRPLACEVVEPPAVQHRPPATLIVPMNESQHSEGKAVSTAPEAPPPAAVPTQTQPCNLQIPTPGTPQTMSARPPAPAPQLEETGMEESGLQMLSTLMPRHTQSMGDNRFPDTHAGHTEESWEGFLQLVKWIIMGVVKTADKDVQTGVGLLKRAMDISSICEKSWQAQQVNPSVASRLRDIGESLRRDVKSSLRAAMTRKEAAKKFLGKVDAFLSAPNLRAAFAHQPTKLNGARVA</sequence>
<dbReference type="EMBL" id="CAJHUC010001386">
    <property type="protein sequence ID" value="CAD7700926.1"/>
    <property type="molecule type" value="Genomic_DNA"/>
</dbReference>
<evidence type="ECO:0000256" key="2">
    <source>
        <dbReference type="ARBA" id="ARBA00023015"/>
    </source>
</evidence>
<feature type="region of interest" description="Disordered" evidence="6">
    <location>
        <begin position="375"/>
        <end position="428"/>
    </location>
</feature>
<evidence type="ECO:0000259" key="7">
    <source>
        <dbReference type="PROSITE" id="PS51032"/>
    </source>
</evidence>
<evidence type="ECO:0000256" key="5">
    <source>
        <dbReference type="ARBA" id="ARBA00023242"/>
    </source>
</evidence>
<dbReference type="InterPro" id="IPR001471">
    <property type="entry name" value="AP2/ERF_dom"/>
</dbReference>
<feature type="region of interest" description="Disordered" evidence="6">
    <location>
        <begin position="89"/>
        <end position="162"/>
    </location>
</feature>
<dbReference type="GO" id="GO:0003677">
    <property type="term" value="F:DNA binding"/>
    <property type="evidence" value="ECO:0007669"/>
    <property type="project" value="UniProtKB-KW"/>
</dbReference>
<dbReference type="Gene3D" id="3.30.730.10">
    <property type="entry name" value="AP2/ERF domain"/>
    <property type="match status" value="1"/>
</dbReference>
<reference evidence="8" key="1">
    <citation type="submission" date="2020-12" db="EMBL/GenBank/DDBJ databases">
        <authorList>
            <person name="Iha C."/>
        </authorList>
    </citation>
    <scope>NUCLEOTIDE SEQUENCE</scope>
</reference>
<dbReference type="PROSITE" id="PS51032">
    <property type="entry name" value="AP2_ERF"/>
    <property type="match status" value="1"/>
</dbReference>
<keyword evidence="5" id="KW-0539">Nucleus</keyword>
<accession>A0A8S1J4K1</accession>
<keyword evidence="2" id="KW-0805">Transcription regulation</keyword>
<dbReference type="AlphaFoldDB" id="A0A8S1J4K1"/>
<protein>
    <recommendedName>
        <fullName evidence="7">AP2/ERF domain-containing protein</fullName>
    </recommendedName>
</protein>
<evidence type="ECO:0000256" key="3">
    <source>
        <dbReference type="ARBA" id="ARBA00023125"/>
    </source>
</evidence>
<evidence type="ECO:0000256" key="4">
    <source>
        <dbReference type="ARBA" id="ARBA00023163"/>
    </source>
</evidence>
<feature type="domain" description="AP2/ERF" evidence="7">
    <location>
        <begin position="260"/>
        <end position="320"/>
    </location>
</feature>
<dbReference type="GO" id="GO:0003700">
    <property type="term" value="F:DNA-binding transcription factor activity"/>
    <property type="evidence" value="ECO:0007669"/>
    <property type="project" value="InterPro"/>
</dbReference>
<organism evidence="8 9">
    <name type="scientific">Ostreobium quekettii</name>
    <dbReference type="NCBI Taxonomy" id="121088"/>
    <lineage>
        <taxon>Eukaryota</taxon>
        <taxon>Viridiplantae</taxon>
        <taxon>Chlorophyta</taxon>
        <taxon>core chlorophytes</taxon>
        <taxon>Ulvophyceae</taxon>
        <taxon>TCBD clade</taxon>
        <taxon>Bryopsidales</taxon>
        <taxon>Ostreobineae</taxon>
        <taxon>Ostreobiaceae</taxon>
        <taxon>Ostreobium</taxon>
    </lineage>
</organism>
<evidence type="ECO:0000313" key="9">
    <source>
        <dbReference type="Proteomes" id="UP000708148"/>
    </source>
</evidence>
<gene>
    <name evidence="8" type="ORF">OSTQU699_LOCUS6285</name>
</gene>
<comment type="subcellular location">
    <subcellularLocation>
        <location evidence="1">Nucleus</location>
    </subcellularLocation>
</comment>
<evidence type="ECO:0000256" key="6">
    <source>
        <dbReference type="SAM" id="MobiDB-lite"/>
    </source>
</evidence>
<evidence type="ECO:0000313" key="8">
    <source>
        <dbReference type="EMBL" id="CAD7700926.1"/>
    </source>
</evidence>
<feature type="compositionally biased region" description="Polar residues" evidence="6">
    <location>
        <begin position="402"/>
        <end position="416"/>
    </location>
</feature>